<protein>
    <submittedName>
        <fullName evidence="1">Uncharacterized protein</fullName>
    </submittedName>
</protein>
<sequence length="90" mass="10902">MALHFSFRSCWNKVKKRCWTVKLLNACWPRHPILLYSNVSFFISINHRELFLCCSCRNLRCVGCVKVCCWNLLFYKHLFLKQHILFSKEM</sequence>
<accession>A0A0S3TA63</accession>
<reference evidence="1 2" key="1">
    <citation type="journal article" date="2015" name="Sci. Rep.">
        <title>The power of single molecule real-time sequencing technology in the de novo assembly of a eukaryotic genome.</title>
        <authorList>
            <person name="Sakai H."/>
            <person name="Naito K."/>
            <person name="Ogiso-Tanaka E."/>
            <person name="Takahashi Y."/>
            <person name="Iseki K."/>
            <person name="Muto C."/>
            <person name="Satou K."/>
            <person name="Teruya K."/>
            <person name="Shiroma A."/>
            <person name="Shimoji M."/>
            <person name="Hirano T."/>
            <person name="Itoh T."/>
            <person name="Kaga A."/>
            <person name="Tomooka N."/>
        </authorList>
    </citation>
    <scope>NUCLEOTIDE SEQUENCE [LARGE SCALE GENOMIC DNA]</scope>
    <source>
        <strain evidence="2">cv. Shumari</strain>
    </source>
</reference>
<organism evidence="1 2">
    <name type="scientific">Vigna angularis var. angularis</name>
    <dbReference type="NCBI Taxonomy" id="157739"/>
    <lineage>
        <taxon>Eukaryota</taxon>
        <taxon>Viridiplantae</taxon>
        <taxon>Streptophyta</taxon>
        <taxon>Embryophyta</taxon>
        <taxon>Tracheophyta</taxon>
        <taxon>Spermatophyta</taxon>
        <taxon>Magnoliopsida</taxon>
        <taxon>eudicotyledons</taxon>
        <taxon>Gunneridae</taxon>
        <taxon>Pentapetalae</taxon>
        <taxon>rosids</taxon>
        <taxon>fabids</taxon>
        <taxon>Fabales</taxon>
        <taxon>Fabaceae</taxon>
        <taxon>Papilionoideae</taxon>
        <taxon>50 kb inversion clade</taxon>
        <taxon>NPAAA clade</taxon>
        <taxon>indigoferoid/millettioid clade</taxon>
        <taxon>Phaseoleae</taxon>
        <taxon>Vigna</taxon>
    </lineage>
</organism>
<keyword evidence="2" id="KW-1185">Reference proteome</keyword>
<evidence type="ECO:0000313" key="2">
    <source>
        <dbReference type="Proteomes" id="UP000291084"/>
    </source>
</evidence>
<name>A0A0S3TA63_PHAAN</name>
<dbReference type="EMBL" id="AP015044">
    <property type="protein sequence ID" value="BAU01893.1"/>
    <property type="molecule type" value="Genomic_DNA"/>
</dbReference>
<proteinExistence type="predicted"/>
<evidence type="ECO:0000313" key="1">
    <source>
        <dbReference type="EMBL" id="BAU01893.1"/>
    </source>
</evidence>
<gene>
    <name evidence="1" type="primary">Vigan.11G124000</name>
    <name evidence="1" type="ORF">VIGAN_11124000</name>
</gene>
<dbReference type="AlphaFoldDB" id="A0A0S3TA63"/>
<dbReference type="Proteomes" id="UP000291084">
    <property type="component" value="Chromosome 11"/>
</dbReference>